<evidence type="ECO:0000256" key="6">
    <source>
        <dbReference type="ARBA" id="ARBA00023160"/>
    </source>
</evidence>
<protein>
    <recommendedName>
        <fullName evidence="7">Carrier domain-containing protein</fullName>
    </recommendedName>
</protein>
<keyword evidence="5" id="KW-0443">Lipid metabolism</keyword>
<evidence type="ECO:0000256" key="2">
    <source>
        <dbReference type="ARBA" id="ARBA00022516"/>
    </source>
</evidence>
<dbReference type="Gene3D" id="1.10.1200.10">
    <property type="entry name" value="ACP-like"/>
    <property type="match status" value="1"/>
</dbReference>
<evidence type="ECO:0000256" key="3">
    <source>
        <dbReference type="ARBA" id="ARBA00022553"/>
    </source>
</evidence>
<evidence type="ECO:0000313" key="8">
    <source>
        <dbReference type="EMBL" id="GFJ81432.1"/>
    </source>
</evidence>
<evidence type="ECO:0000256" key="5">
    <source>
        <dbReference type="ARBA" id="ARBA00023098"/>
    </source>
</evidence>
<dbReference type="AlphaFoldDB" id="A0A6V8K8A0"/>
<dbReference type="InterPro" id="IPR036736">
    <property type="entry name" value="ACP-like_sf"/>
</dbReference>
<keyword evidence="1" id="KW-0596">Phosphopantetheine</keyword>
<dbReference type="PROSITE" id="PS00012">
    <property type="entry name" value="PHOSPHOPANTETHEINE"/>
    <property type="match status" value="1"/>
</dbReference>
<dbReference type="GO" id="GO:0009245">
    <property type="term" value="P:lipid A biosynthetic process"/>
    <property type="evidence" value="ECO:0007669"/>
    <property type="project" value="TreeGrafter"/>
</dbReference>
<dbReference type="Proteomes" id="UP000482800">
    <property type="component" value="Unassembled WGS sequence"/>
</dbReference>
<gene>
    <name evidence="8" type="ORF">Phou_056120</name>
</gene>
<dbReference type="InterPro" id="IPR003231">
    <property type="entry name" value="ACP"/>
</dbReference>
<comment type="caution">
    <text evidence="8">The sequence shown here is derived from an EMBL/GenBank/DDBJ whole genome shotgun (WGS) entry which is preliminary data.</text>
</comment>
<dbReference type="PROSITE" id="PS50075">
    <property type="entry name" value="CARRIER"/>
    <property type="match status" value="1"/>
</dbReference>
<name>A0A6V8K8A0_9ACTN</name>
<evidence type="ECO:0000256" key="1">
    <source>
        <dbReference type="ARBA" id="ARBA00022450"/>
    </source>
</evidence>
<reference evidence="8 9" key="1">
    <citation type="submission" date="2020-03" db="EMBL/GenBank/DDBJ databases">
        <title>Whole genome shotgun sequence of Phytohabitans houttuyneae NBRC 108639.</title>
        <authorList>
            <person name="Komaki H."/>
            <person name="Tamura T."/>
        </authorList>
    </citation>
    <scope>NUCLEOTIDE SEQUENCE [LARGE SCALE GENOMIC DNA]</scope>
    <source>
        <strain evidence="8 9">NBRC 108639</strain>
    </source>
</reference>
<keyword evidence="3" id="KW-0597">Phosphoprotein</keyword>
<evidence type="ECO:0000259" key="7">
    <source>
        <dbReference type="PROSITE" id="PS50075"/>
    </source>
</evidence>
<organism evidence="8 9">
    <name type="scientific">Phytohabitans houttuyneae</name>
    <dbReference type="NCBI Taxonomy" id="1076126"/>
    <lineage>
        <taxon>Bacteria</taxon>
        <taxon>Bacillati</taxon>
        <taxon>Actinomycetota</taxon>
        <taxon>Actinomycetes</taxon>
        <taxon>Micromonosporales</taxon>
        <taxon>Micromonosporaceae</taxon>
    </lineage>
</organism>
<dbReference type="GO" id="GO:0005829">
    <property type="term" value="C:cytosol"/>
    <property type="evidence" value="ECO:0007669"/>
    <property type="project" value="TreeGrafter"/>
</dbReference>
<keyword evidence="9" id="KW-1185">Reference proteome</keyword>
<dbReference type="InterPro" id="IPR009081">
    <property type="entry name" value="PP-bd_ACP"/>
</dbReference>
<keyword evidence="2" id="KW-0444">Lipid biosynthesis</keyword>
<keyword evidence="4" id="KW-0276">Fatty acid metabolism</keyword>
<feature type="domain" description="Carrier" evidence="7">
    <location>
        <begin position="1"/>
        <end position="73"/>
    </location>
</feature>
<dbReference type="GO" id="GO:0000035">
    <property type="term" value="F:acyl binding"/>
    <property type="evidence" value="ECO:0007669"/>
    <property type="project" value="TreeGrafter"/>
</dbReference>
<proteinExistence type="predicted"/>
<reference evidence="8 9" key="2">
    <citation type="submission" date="2020-03" db="EMBL/GenBank/DDBJ databases">
        <authorList>
            <person name="Ichikawa N."/>
            <person name="Kimura A."/>
            <person name="Kitahashi Y."/>
            <person name="Uohara A."/>
        </authorList>
    </citation>
    <scope>NUCLEOTIDE SEQUENCE [LARGE SCALE GENOMIC DNA]</scope>
    <source>
        <strain evidence="8 9">NBRC 108639</strain>
    </source>
</reference>
<dbReference type="Pfam" id="PF00550">
    <property type="entry name" value="PP-binding"/>
    <property type="match status" value="1"/>
</dbReference>
<dbReference type="EMBL" id="BLPF01000002">
    <property type="protein sequence ID" value="GFJ81432.1"/>
    <property type="molecule type" value="Genomic_DNA"/>
</dbReference>
<sequence length="76" mass="8536">MFEPLKSLIASKYQVEVDRITPDATLDDLGLDSLDVVELAMAVEHEWGPKVTDDELLEAQRLDAIIDLIESRVARI</sequence>
<dbReference type="InterPro" id="IPR006162">
    <property type="entry name" value="Ppantetheine_attach_site"/>
</dbReference>
<dbReference type="PANTHER" id="PTHR20863:SF76">
    <property type="entry name" value="CARRIER DOMAIN-CONTAINING PROTEIN"/>
    <property type="match status" value="1"/>
</dbReference>
<dbReference type="PANTHER" id="PTHR20863">
    <property type="entry name" value="ACYL CARRIER PROTEIN"/>
    <property type="match status" value="1"/>
</dbReference>
<dbReference type="GO" id="GO:0000036">
    <property type="term" value="F:acyl carrier activity"/>
    <property type="evidence" value="ECO:0007669"/>
    <property type="project" value="TreeGrafter"/>
</dbReference>
<dbReference type="GO" id="GO:0016020">
    <property type="term" value="C:membrane"/>
    <property type="evidence" value="ECO:0007669"/>
    <property type="project" value="GOC"/>
</dbReference>
<accession>A0A6V8K8A0</accession>
<dbReference type="RefSeq" id="WP_173060615.1">
    <property type="nucleotide sequence ID" value="NZ_BAABGO010000023.1"/>
</dbReference>
<dbReference type="SUPFAM" id="SSF47336">
    <property type="entry name" value="ACP-like"/>
    <property type="match status" value="1"/>
</dbReference>
<keyword evidence="6" id="KW-0275">Fatty acid biosynthesis</keyword>
<evidence type="ECO:0000313" key="9">
    <source>
        <dbReference type="Proteomes" id="UP000482800"/>
    </source>
</evidence>
<evidence type="ECO:0000256" key="4">
    <source>
        <dbReference type="ARBA" id="ARBA00022832"/>
    </source>
</evidence>